<dbReference type="EMBL" id="BAAAQY010000002">
    <property type="protein sequence ID" value="GAA2227601.1"/>
    <property type="molecule type" value="Genomic_DNA"/>
</dbReference>
<reference evidence="1 2" key="1">
    <citation type="journal article" date="2019" name="Int. J. Syst. Evol. Microbiol.">
        <title>The Global Catalogue of Microorganisms (GCM) 10K type strain sequencing project: providing services to taxonomists for standard genome sequencing and annotation.</title>
        <authorList>
            <consortium name="The Broad Institute Genomics Platform"/>
            <consortium name="The Broad Institute Genome Sequencing Center for Infectious Disease"/>
            <person name="Wu L."/>
            <person name="Ma J."/>
        </authorList>
    </citation>
    <scope>NUCLEOTIDE SEQUENCE [LARGE SCALE GENOMIC DNA]</scope>
    <source>
        <strain evidence="1 2">JCM 16117</strain>
    </source>
</reference>
<comment type="caution">
    <text evidence="1">The sequence shown here is derived from an EMBL/GenBank/DDBJ whole genome shotgun (WGS) entry which is preliminary data.</text>
</comment>
<keyword evidence="2" id="KW-1185">Reference proteome</keyword>
<accession>A0ABN3DCT8</accession>
<dbReference type="Proteomes" id="UP001500929">
    <property type="component" value="Unassembled WGS sequence"/>
</dbReference>
<sequence>MRWIARCATGPTHPRHKAPVVLDDRVAQLEFGSLVYLFLSIRPPNAAGAGLVGVDERISGPTD</sequence>
<gene>
    <name evidence="1" type="ORF">GCM10009851_09810</name>
</gene>
<evidence type="ECO:0000313" key="2">
    <source>
        <dbReference type="Proteomes" id="UP001500929"/>
    </source>
</evidence>
<evidence type="ECO:0000313" key="1">
    <source>
        <dbReference type="EMBL" id="GAA2227601.1"/>
    </source>
</evidence>
<protein>
    <submittedName>
        <fullName evidence="1">Uncharacterized protein</fullName>
    </submittedName>
</protein>
<proteinExistence type="predicted"/>
<name>A0ABN3DCT8_9MICO</name>
<organism evidence="1 2">
    <name type="scientific">Herbiconiux moechotypicola</name>
    <dbReference type="NCBI Taxonomy" id="637393"/>
    <lineage>
        <taxon>Bacteria</taxon>
        <taxon>Bacillati</taxon>
        <taxon>Actinomycetota</taxon>
        <taxon>Actinomycetes</taxon>
        <taxon>Micrococcales</taxon>
        <taxon>Microbacteriaceae</taxon>
        <taxon>Herbiconiux</taxon>
    </lineage>
</organism>